<dbReference type="PIRSF" id="PIRSF000517">
    <property type="entry name" value="Tyr_transaminase"/>
    <property type="match status" value="1"/>
</dbReference>
<dbReference type="CDD" id="cd00609">
    <property type="entry name" value="AAT_like"/>
    <property type="match status" value="1"/>
</dbReference>
<evidence type="ECO:0000313" key="7">
    <source>
        <dbReference type="EMBL" id="OMO91867.1"/>
    </source>
</evidence>
<dbReference type="InterPro" id="IPR004839">
    <property type="entry name" value="Aminotransferase_I/II_large"/>
</dbReference>
<dbReference type="PANTHER" id="PTHR45744:SF40">
    <property type="entry name" value="TYROSINE TRANSAMINASE FAMILY PROTEIN ISOFORM 1"/>
    <property type="match status" value="1"/>
</dbReference>
<feature type="domain" description="Aminotransferase class I/classII large" evidence="6">
    <location>
        <begin position="52"/>
        <end position="211"/>
    </location>
</feature>
<protein>
    <submittedName>
        <fullName evidence="7">Aminotransferase, class I/classII</fullName>
    </submittedName>
</protein>
<evidence type="ECO:0000256" key="4">
    <source>
        <dbReference type="PIRNR" id="PIRNR000517"/>
    </source>
</evidence>
<dbReference type="SUPFAM" id="SSF53383">
    <property type="entry name" value="PLP-dependent transferases"/>
    <property type="match status" value="2"/>
</dbReference>
<keyword evidence="8" id="KW-1185">Reference proteome</keyword>
<dbReference type="InterPro" id="IPR015422">
    <property type="entry name" value="PyrdxlP-dep_Trfase_small"/>
</dbReference>
<comment type="similarity">
    <text evidence="2 4">Belongs to the class-I pyridoxal-phosphate-dependent aminotransferase family.</text>
</comment>
<evidence type="ECO:0000256" key="3">
    <source>
        <dbReference type="ARBA" id="ARBA00022898"/>
    </source>
</evidence>
<comment type="caution">
    <text evidence="7">The sequence shown here is derived from an EMBL/GenBank/DDBJ whole genome shotgun (WGS) entry which is preliminary data.</text>
</comment>
<sequence length="420" mass="47045">MEKESKKWVLKENKALEVTNSISIRGVVDMLNGKVNIDKAAIPLGHGDPSVAIAEYLSQDLPYKLSSDDVYLTVGCNNLIDVIISILASPSANILLPRPGYPMYESRAAFSNLEVRHFDLIPNKGWEVDLDSVEALADENTVTMVIINLGNPCGSVYTDQYLKKVYGYLTFGSNPFIPMGKFASVVPVLTLVTISKKWIVPGWRLGWIVTCDPNGILKKSGVYGYLTFGSNPFIPMGKFASVVPVLTLVTISKKWIVPGWRLGWIVTCDPNGILKKSEIAENIRRYLNISADPPTFIQGAIPQILEKTKDDFFAKIIKICSQAADICYDRLKEIPYITCPHKPEGSMFVMVKLNVSLLEDIDDDMEFCLKLAREESVVVLPRVAVRLKNWLRITFAIEFSTLEEGLGRIKSFYNRHMKKQ</sequence>
<evidence type="ECO:0000256" key="5">
    <source>
        <dbReference type="PIRSR" id="PIRSR000517-1"/>
    </source>
</evidence>
<keyword evidence="7" id="KW-0032">Aminotransferase</keyword>
<name>A0A1R3JAQ1_9ROSI</name>
<feature type="modified residue" description="N6-(pyridoxal phosphate)lysine" evidence="5">
    <location>
        <position position="253"/>
    </location>
</feature>
<evidence type="ECO:0000256" key="1">
    <source>
        <dbReference type="ARBA" id="ARBA00001933"/>
    </source>
</evidence>
<dbReference type="STRING" id="93759.A0A1R3JAQ1"/>
<comment type="cofactor">
    <cofactor evidence="1 4 5">
        <name>pyridoxal 5'-phosphate</name>
        <dbReference type="ChEBI" id="CHEBI:597326"/>
    </cofactor>
</comment>
<dbReference type="InterPro" id="IPR005958">
    <property type="entry name" value="TyrNic_aminoTrfase"/>
</dbReference>
<keyword evidence="7" id="KW-0808">Transferase</keyword>
<dbReference type="EMBL" id="AWUE01016416">
    <property type="protein sequence ID" value="OMO91867.1"/>
    <property type="molecule type" value="Genomic_DNA"/>
</dbReference>
<gene>
    <name evidence="7" type="ORF">COLO4_18054</name>
</gene>
<organism evidence="7 8">
    <name type="scientific">Corchorus olitorius</name>
    <dbReference type="NCBI Taxonomy" id="93759"/>
    <lineage>
        <taxon>Eukaryota</taxon>
        <taxon>Viridiplantae</taxon>
        <taxon>Streptophyta</taxon>
        <taxon>Embryophyta</taxon>
        <taxon>Tracheophyta</taxon>
        <taxon>Spermatophyta</taxon>
        <taxon>Magnoliopsida</taxon>
        <taxon>eudicotyledons</taxon>
        <taxon>Gunneridae</taxon>
        <taxon>Pentapetalae</taxon>
        <taxon>rosids</taxon>
        <taxon>malvids</taxon>
        <taxon>Malvales</taxon>
        <taxon>Malvaceae</taxon>
        <taxon>Grewioideae</taxon>
        <taxon>Apeibeae</taxon>
        <taxon>Corchorus</taxon>
    </lineage>
</organism>
<accession>A0A1R3JAQ1</accession>
<dbReference type="GO" id="GO:0004838">
    <property type="term" value="F:L-tyrosine-2-oxoglutarate transaminase activity"/>
    <property type="evidence" value="ECO:0007669"/>
    <property type="project" value="TreeGrafter"/>
</dbReference>
<dbReference type="GO" id="GO:0006572">
    <property type="term" value="P:L-tyrosine catabolic process"/>
    <property type="evidence" value="ECO:0007669"/>
    <property type="project" value="TreeGrafter"/>
</dbReference>
<feature type="domain" description="Aminotransferase class I/classII large" evidence="6">
    <location>
        <begin position="223"/>
        <end position="409"/>
    </location>
</feature>
<evidence type="ECO:0000259" key="6">
    <source>
        <dbReference type="Pfam" id="PF00155"/>
    </source>
</evidence>
<evidence type="ECO:0000256" key="2">
    <source>
        <dbReference type="ARBA" id="ARBA00007441"/>
    </source>
</evidence>
<dbReference type="Proteomes" id="UP000187203">
    <property type="component" value="Unassembled WGS sequence"/>
</dbReference>
<proteinExistence type="inferred from homology"/>
<dbReference type="AlphaFoldDB" id="A0A1R3JAQ1"/>
<reference evidence="8" key="1">
    <citation type="submission" date="2013-09" db="EMBL/GenBank/DDBJ databases">
        <title>Corchorus olitorius genome sequencing.</title>
        <authorList>
            <person name="Alam M."/>
            <person name="Haque M.S."/>
            <person name="Islam M.S."/>
            <person name="Emdad E.M."/>
            <person name="Islam M.M."/>
            <person name="Ahmed B."/>
            <person name="Halim A."/>
            <person name="Hossen Q.M.M."/>
            <person name="Hossain M.Z."/>
            <person name="Ahmed R."/>
            <person name="Khan M.M."/>
            <person name="Islam R."/>
            <person name="Rashid M.M."/>
            <person name="Khan S.A."/>
            <person name="Rahman M.S."/>
            <person name="Alam M."/>
            <person name="Yahiya A.S."/>
            <person name="Khan M.S."/>
            <person name="Azam M.S."/>
            <person name="Haque T."/>
            <person name="Lashkar M.Z.H."/>
            <person name="Akhand A.I."/>
            <person name="Morshed G."/>
            <person name="Roy S."/>
            <person name="Uddin K.S."/>
            <person name="Rabeya T."/>
            <person name="Hossain A.S."/>
            <person name="Chowdhury A."/>
            <person name="Snigdha A.R."/>
            <person name="Mortoza M.S."/>
            <person name="Matin S.A."/>
            <person name="Hoque S.M.E."/>
            <person name="Islam M.K."/>
            <person name="Roy D.K."/>
            <person name="Haider R."/>
            <person name="Moosa M.M."/>
            <person name="Elias S.M."/>
            <person name="Hasan A.M."/>
            <person name="Jahan S."/>
            <person name="Shafiuddin M."/>
            <person name="Mahmood N."/>
            <person name="Shommy N.S."/>
        </authorList>
    </citation>
    <scope>NUCLEOTIDE SEQUENCE [LARGE SCALE GENOMIC DNA]</scope>
    <source>
        <strain evidence="8">cv. O-4</strain>
    </source>
</reference>
<dbReference type="InterPro" id="IPR015421">
    <property type="entry name" value="PyrdxlP-dep_Trfase_major"/>
</dbReference>
<keyword evidence="3 4" id="KW-0663">Pyridoxal phosphate</keyword>
<dbReference type="Gene3D" id="3.40.640.10">
    <property type="entry name" value="Type I PLP-dependent aspartate aminotransferase-like (Major domain)"/>
    <property type="match status" value="2"/>
</dbReference>
<dbReference type="Gene3D" id="3.90.1150.10">
    <property type="entry name" value="Aspartate Aminotransferase, domain 1"/>
    <property type="match status" value="1"/>
</dbReference>
<dbReference type="Pfam" id="PF00155">
    <property type="entry name" value="Aminotran_1_2"/>
    <property type="match status" value="2"/>
</dbReference>
<dbReference type="OrthoDB" id="7042322at2759"/>
<dbReference type="InterPro" id="IPR015424">
    <property type="entry name" value="PyrdxlP-dep_Trfase"/>
</dbReference>
<dbReference type="GO" id="GO:0030170">
    <property type="term" value="F:pyridoxal phosphate binding"/>
    <property type="evidence" value="ECO:0007669"/>
    <property type="project" value="InterPro"/>
</dbReference>
<dbReference type="PANTHER" id="PTHR45744">
    <property type="entry name" value="TYROSINE AMINOTRANSFERASE"/>
    <property type="match status" value="1"/>
</dbReference>
<evidence type="ECO:0000313" key="8">
    <source>
        <dbReference type="Proteomes" id="UP000187203"/>
    </source>
</evidence>